<feature type="region of interest" description="Disordered" evidence="1">
    <location>
        <begin position="1"/>
        <end position="66"/>
    </location>
</feature>
<sequence length="66" mass="6857">MTSLVSLEETVSSPALSTGSSEDSEEDLDGSEEDPPDDSEEDPLDGSPDLAPEGSSDDSLIPVLYV</sequence>
<accession>A0ABD5QQM2</accession>
<feature type="compositionally biased region" description="Polar residues" evidence="1">
    <location>
        <begin position="1"/>
        <end position="15"/>
    </location>
</feature>
<comment type="caution">
    <text evidence="2">The sequence shown here is derived from an EMBL/GenBank/DDBJ whole genome shotgun (WGS) entry which is preliminary data.</text>
</comment>
<dbReference type="Proteomes" id="UP001596145">
    <property type="component" value="Unassembled WGS sequence"/>
</dbReference>
<dbReference type="EMBL" id="JBHSKV010000008">
    <property type="protein sequence ID" value="MFC5134453.1"/>
    <property type="molecule type" value="Genomic_DNA"/>
</dbReference>
<gene>
    <name evidence="2" type="ORF">ACFPJA_06935</name>
</gene>
<proteinExistence type="predicted"/>
<evidence type="ECO:0000313" key="2">
    <source>
        <dbReference type="EMBL" id="MFC5134453.1"/>
    </source>
</evidence>
<evidence type="ECO:0000256" key="1">
    <source>
        <dbReference type="SAM" id="MobiDB-lite"/>
    </source>
</evidence>
<keyword evidence="3" id="KW-1185">Reference proteome</keyword>
<reference evidence="2 3" key="1">
    <citation type="journal article" date="2019" name="Int. J. Syst. Evol. Microbiol.">
        <title>The Global Catalogue of Microorganisms (GCM) 10K type strain sequencing project: providing services to taxonomists for standard genome sequencing and annotation.</title>
        <authorList>
            <consortium name="The Broad Institute Genomics Platform"/>
            <consortium name="The Broad Institute Genome Sequencing Center for Infectious Disease"/>
            <person name="Wu L."/>
            <person name="Ma J."/>
        </authorList>
    </citation>
    <scope>NUCLEOTIDE SEQUENCE [LARGE SCALE GENOMIC DNA]</scope>
    <source>
        <strain evidence="2 3">CGMCC 1.16026</strain>
    </source>
</reference>
<organism evidence="2 3">
    <name type="scientific">Halorubrum glutamatedens</name>
    <dbReference type="NCBI Taxonomy" id="2707018"/>
    <lineage>
        <taxon>Archaea</taxon>
        <taxon>Methanobacteriati</taxon>
        <taxon>Methanobacteriota</taxon>
        <taxon>Stenosarchaea group</taxon>
        <taxon>Halobacteria</taxon>
        <taxon>Halobacteriales</taxon>
        <taxon>Haloferacaceae</taxon>
        <taxon>Halorubrum</taxon>
    </lineage>
</organism>
<dbReference type="RefSeq" id="WP_136516495.1">
    <property type="nucleotide sequence ID" value="NZ_JBHSKV010000008.1"/>
</dbReference>
<evidence type="ECO:0000313" key="3">
    <source>
        <dbReference type="Proteomes" id="UP001596145"/>
    </source>
</evidence>
<protein>
    <submittedName>
        <fullName evidence="2">Uncharacterized protein</fullName>
    </submittedName>
</protein>
<dbReference type="AlphaFoldDB" id="A0ABD5QQM2"/>
<feature type="compositionally biased region" description="Acidic residues" evidence="1">
    <location>
        <begin position="22"/>
        <end position="44"/>
    </location>
</feature>
<name>A0ABD5QQM2_9EURY</name>